<evidence type="ECO:0000313" key="2">
    <source>
        <dbReference type="Proteomes" id="UP000824261"/>
    </source>
</evidence>
<gene>
    <name evidence="1" type="ORF">IAA69_04910</name>
</gene>
<comment type="caution">
    <text evidence="1">The sequence shown here is derived from an EMBL/GenBank/DDBJ whole genome shotgun (WGS) entry which is preliminary data.</text>
</comment>
<reference evidence="1" key="1">
    <citation type="submission" date="2020-10" db="EMBL/GenBank/DDBJ databases">
        <authorList>
            <person name="Gilroy R."/>
        </authorList>
    </citation>
    <scope>NUCLEOTIDE SEQUENCE</scope>
    <source>
        <strain evidence="1">ChiGjej1B1-2707</strain>
    </source>
</reference>
<accession>A0A9D1A2B5</accession>
<dbReference type="Gene3D" id="3.60.15.10">
    <property type="entry name" value="Ribonuclease Z/Hydroxyacylglutathione hydrolase-like"/>
    <property type="match status" value="1"/>
</dbReference>
<dbReference type="EMBL" id="DVGB01000059">
    <property type="protein sequence ID" value="HIR01586.1"/>
    <property type="molecule type" value="Genomic_DNA"/>
</dbReference>
<dbReference type="AlphaFoldDB" id="A0A9D1A2B5"/>
<name>A0A9D1A2B5_9ACTN</name>
<sequence length="266" mass="29018">MQKTDYTEINLAKGNVRIYDFGTAKLHAYQTNDLIDDEVFIVEKDGRGFVLEYPCFFDNISELESYIADQGIAIEGIVADYHMAGASFLAGAPVYATREADEYGHTGGGKALIDDFTAAFGNAFDSSIATVTNVIESDELELAGVRMNIVRTADAFDVEIPELNAVYTHMLGHDCHSIVAGAGHADAIVAQLRGYQDAGIDLVLTSHYTPEDLKDVQTKIDYLEDLKAIAAQSADAASFKAAVQQRFPEYAGENYLDMTCGFFFAE</sequence>
<evidence type="ECO:0000313" key="1">
    <source>
        <dbReference type="EMBL" id="HIR01586.1"/>
    </source>
</evidence>
<dbReference type="Proteomes" id="UP000824261">
    <property type="component" value="Unassembled WGS sequence"/>
</dbReference>
<organism evidence="1 2">
    <name type="scientific">Candidatus Aveggerthella stercoripullorum</name>
    <dbReference type="NCBI Taxonomy" id="2840688"/>
    <lineage>
        <taxon>Bacteria</taxon>
        <taxon>Bacillati</taxon>
        <taxon>Actinomycetota</taxon>
        <taxon>Coriobacteriia</taxon>
        <taxon>Eggerthellales</taxon>
        <taxon>Eggerthellaceae</taxon>
        <taxon>Eggerthellaceae incertae sedis</taxon>
        <taxon>Candidatus Aveggerthella</taxon>
    </lineage>
</organism>
<proteinExistence type="predicted"/>
<dbReference type="InterPro" id="IPR036866">
    <property type="entry name" value="RibonucZ/Hydroxyglut_hydro"/>
</dbReference>
<dbReference type="SUPFAM" id="SSF56281">
    <property type="entry name" value="Metallo-hydrolase/oxidoreductase"/>
    <property type="match status" value="1"/>
</dbReference>
<reference evidence="1" key="2">
    <citation type="journal article" date="2021" name="PeerJ">
        <title>Extensive microbial diversity within the chicken gut microbiome revealed by metagenomics and culture.</title>
        <authorList>
            <person name="Gilroy R."/>
            <person name="Ravi A."/>
            <person name="Getino M."/>
            <person name="Pursley I."/>
            <person name="Horton D.L."/>
            <person name="Alikhan N.F."/>
            <person name="Baker D."/>
            <person name="Gharbi K."/>
            <person name="Hall N."/>
            <person name="Watson M."/>
            <person name="Adriaenssens E.M."/>
            <person name="Foster-Nyarko E."/>
            <person name="Jarju S."/>
            <person name="Secka A."/>
            <person name="Antonio M."/>
            <person name="Oren A."/>
            <person name="Chaudhuri R.R."/>
            <person name="La Ragione R."/>
            <person name="Hildebrand F."/>
            <person name="Pallen M.J."/>
        </authorList>
    </citation>
    <scope>NUCLEOTIDE SEQUENCE</scope>
    <source>
        <strain evidence="1">ChiGjej1B1-2707</strain>
    </source>
</reference>
<protein>
    <submittedName>
        <fullName evidence="1">Uncharacterized protein</fullName>
    </submittedName>
</protein>